<proteinExistence type="predicted"/>
<name>A0A4R8L9E9_9BURK</name>
<dbReference type="AlphaFoldDB" id="A0A4R8L9E9"/>
<accession>A0A4R8L9E9</accession>
<gene>
    <name evidence="1" type="ORF">BX592_12819</name>
</gene>
<protein>
    <submittedName>
        <fullName evidence="1">Uncharacterized protein DUF2325</fullName>
    </submittedName>
</protein>
<evidence type="ECO:0000313" key="1">
    <source>
        <dbReference type="EMBL" id="TDY39015.1"/>
    </source>
</evidence>
<reference evidence="1 2" key="1">
    <citation type="submission" date="2019-03" db="EMBL/GenBank/DDBJ databases">
        <title>Genomic Encyclopedia of Type Strains, Phase III (KMG-III): the genomes of soil and plant-associated and newly described type strains.</title>
        <authorList>
            <person name="Whitman W."/>
        </authorList>
    </citation>
    <scope>NUCLEOTIDE SEQUENCE [LARGE SCALE GENOMIC DNA]</scope>
    <source>
        <strain evidence="1 2">LMG 29544</strain>
    </source>
</reference>
<evidence type="ECO:0000313" key="2">
    <source>
        <dbReference type="Proteomes" id="UP000295509"/>
    </source>
</evidence>
<comment type="caution">
    <text evidence="1">The sequence shown here is derived from an EMBL/GenBank/DDBJ whole genome shotgun (WGS) entry which is preliminary data.</text>
</comment>
<dbReference type="Proteomes" id="UP000295509">
    <property type="component" value="Unassembled WGS sequence"/>
</dbReference>
<keyword evidence="2" id="KW-1185">Reference proteome</keyword>
<organism evidence="1 2">
    <name type="scientific">Paraburkholderia rhizosphaerae</name>
    <dbReference type="NCBI Taxonomy" id="480658"/>
    <lineage>
        <taxon>Bacteria</taxon>
        <taxon>Pseudomonadati</taxon>
        <taxon>Pseudomonadota</taxon>
        <taxon>Betaproteobacteria</taxon>
        <taxon>Burkholderiales</taxon>
        <taxon>Burkholderiaceae</taxon>
        <taxon>Paraburkholderia</taxon>
    </lineage>
</organism>
<sequence length="66" mass="7580">MAVFPVDCIDHDSMNMLKRVCERSQVAYYPLRTASVASFVELIARLAAADALVRAERVSRFRLRHR</sequence>
<dbReference type="EMBL" id="SORE01000028">
    <property type="protein sequence ID" value="TDY39015.1"/>
    <property type="molecule type" value="Genomic_DNA"/>
</dbReference>